<evidence type="ECO:0000313" key="6">
    <source>
        <dbReference type="EMBL" id="CAE0064895.1"/>
    </source>
</evidence>
<dbReference type="InterPro" id="IPR013783">
    <property type="entry name" value="Ig-like_fold"/>
</dbReference>
<keyword evidence="1" id="KW-0175">Coiled coil</keyword>
<feature type="compositionally biased region" description="Polar residues" evidence="2">
    <location>
        <begin position="676"/>
        <end position="696"/>
    </location>
</feature>
<dbReference type="EMBL" id="HBHW01042621">
    <property type="protein sequence ID" value="CAE0064893.1"/>
    <property type="molecule type" value="Transcribed_RNA"/>
</dbReference>
<sequence>MGWRITAEGGSTEIHLGEVACGEPGISRKIVVCNDQDRALSVQLAGDSDLLAVADRIDFEEIVEADAETADPEEPVPDPPVFGEDENLMFHEGLRDQFFSVSPHSSTVILAMFQPLSCPASVDKQELVHFAGKIVAKEQIIESTSDENVERSEEKFVDVKGKICASIINAEVAELIFNSCEPLRKYVKDFTVRNCSEIPTIVRLRSTNIIGENGSDENPVLQYSDYETGASLAAQGARIELGNFSHKRLRVIFQPLKVGEVEYVLDINNTRNVQNTQSIRIFATVTVDTPITGLEISCGDELDFGDRYAFHPYPKKIWLRNIHDEPLAIKMSSDVPSHIAYELAMREEDESTPGQRLASISDLPSSSPASNGQSTPQALTSSAHPGDQGSSRSSNGFGDNGTSASKEENQDSGAEGTEEKWHLYKRNSIEELSLNPGQTKWLRIWFLPTVSTSEGGSASRSTALKSGTLQNKSFRLLFRSSTHVSKTIYCRSRVCESIVKISPKEVNLGDCNVQTQSSTVVRIFNYSDLPAFINVKYVSKCVTAAVRDMVIAKRQWYDLLLNYVPRKVNPEYEKQITIVNRRNKKNDSVFMLRANVVDRNKVSVHALFYKILAPTPTNEVDMGMTVEGCPAITTFEVRNITTQRLKLSFRGSAQVALFVLQSFPGMSSRPGAGSSRVASTRKNTSQSSATDQPSESDSGKAEKVVMYNTIIADLLESLKYVASIPTYFAQADAERSYMDKRLKPMVLLKQASAYGLIERTSEVSLSGEETSTLFACYTPVAYKWETGHRARFRPIEEKLYVRLVEFDETRLSSHKTHEGFPLDPAQIAPRELTLSVLACRSELEVAQKVLNFGKLRLNERRAKSIVVQNKAEAPLLYGIQKSGSVASGDLRFDVGRFGVVRPYSSKEIHFVFSPSLAGFYEEIITINNFLDPRNVQSVKIKAEVLKRRNFHLEVLSKTDFGRVPSNGPSEEVLRVKITNDSDKARKFAAEVGFRSVQTEANASNEAPLPSCILYVEDQAQLLESLPQSEDIASLQMKVEAYKRKGKMAKAEKAMETIAQLKAQDALSEESAAEVDSASGEQRLQATKLVPVKGGESRYLQLRIVPAEGSASKKIFFAINIYETKNKDQLEAIDCTAHIKRARPPVKSRVQEAELVGKSSPEQLLLKENSLEAIGLSTRSVELSEVVVGGESQRSSFVIRNMLLEPLEFRLIIPKLSSTDAGSSGTPESKGVAFRESSSKENALGSQQVDVSSDVEVVAFPSAGEIGVEKSVTIDLEVASVSSGRHCQSVIVQCTKGEDVFKRVLQVCVNSIVKPLIEIPEADEDGALNLGQGIAHESKAFAIEKKITLRSRSPRNLWVKIRSNLSSQVFVHEEDEGSGDSLPLAPRGTRTVRVCVAPNLEVEELKDGMCKSLVGGLHFVLTEHAEGNSPGLVEQTVKFSALVGMMLVDVDRAVLNLGAVSSIRAVLRDQFTITNRSKGIPAELELIPSSDRVRLSELSVSLPPESSRVLRMTLASGAVGMCVETIKVRNLDVPAVTKVVPIGAFVDPHELQVLHTLETPLRQDNLGIDDVAGVTLFVSPTEDQRRWNISFSETVRFWLRTSEGKMMKTEFCYFTSRSRIEFASADAMSWEEAQQRKAAQQPGFEVFSPCEMPFKLGGNRDAVEVEARFVEGSVETLTSKQAQELRDHRSTEFYTYVLLCSSSRGQDGVMWGTNNWVIKALKISGLMCYSKIRVKGTQPIDFGTIGHSNGWTSLITEVELENMTRIPTIYEVSKQPAEVEIMDDTGSGEIPGGGTATIRLKLVAERLRDHAMGEVALMATVRNLRNMENAEALMLSATVTTPCLAFDRLGSGEPWELVLPPVTVPSLGTCEGWFRVTNVGEELSVLDFSLHEGQAKLSNLFTITVSELSSGSPLKTTTLSSGESIAIRVMLEPNTRVSRPDSLEEILSCFPRTQAFNGSPPSESFDMDQSSTNGLGLNRFTQSSPTLLQESEKSVPTGEDFDDQVEEINALYGSLEVGCIVGDLRQPGEVVNVVGQLSAGPSISVSPSMLTLFVGRSPEHQDTRTESDSEMRNIHERLFLQNLWADADVDFEAVIFGLPGSLSVALKPMEGTVPAGGRLELQVYAKRAQDDFLGKEGSPRHATIMVRDKSRGSAPPAAVSLAVSFSKSMSRNEPIPREHSGSNDELADIDLQAPKAPILQALFRARSQEGESGGAGMGRAPKGIDGDGVFEEHAGVFELPVSVTRKPKSVAKETASTEDLSHLGTLDNVIIVKGCSALPGSGLRYETDVGQVTVGKPVSPWKLTLESAEDTPVEYKVHQMHGYEADERWFSLSRNGGILEKGKVQNLEIAFSSERIGVHSTYLLIENRENSLDLKTIRVSIEVVADGSVSRISREYFSVLCDGGQQSLEYSMATFDHVYRHRSFFICNDSDYELEFLLSHDVPSWWRTEVNFSSTNATLRKVNSLWINPRQKRRIFLYFRPRLEEEDLQHLQGNLIATTIVRKFNVSINCRLVKDFQETIEITATCRPPQLKLNQTDFLFDLNLNMLNMTKSQARRTPVKSPLMSPAVHNRDSEQAIYKALIEEGSHLEKVLEVHNLFDNELHYAVRNDSLFFSSDGQLAGSLVDQNHFAKLKLTLRVSRLLERLAFLVKEKYVEEHIAVYNKRLPEEYYWVRLRISFGGASEFSAVMNSRAYTFSVLEELVALFLQKSSAFWVNIRRPRVAGAGVDSVAMAVASESGDSDSVQNMLAQIREKQRNASAAAGLPSLDDWFQQLDETMRKPDYMNLLFEMHYVTDELVYFALRHGPSSALRIATMLFSFIFKQSVFSTSLQADHGSAIASRLIAPWAGQLRYFLSYFPDKAGDFKDLLALDKRVSQRLGNEGNSELTP</sequence>
<evidence type="ECO:0000256" key="2">
    <source>
        <dbReference type="SAM" id="MobiDB-lite"/>
    </source>
</evidence>
<feature type="region of interest" description="Disordered" evidence="2">
    <location>
        <begin position="1958"/>
        <end position="1998"/>
    </location>
</feature>
<dbReference type="Gene3D" id="2.60.40.10">
    <property type="entry name" value="Immunoglobulins"/>
    <property type="match status" value="1"/>
</dbReference>
<evidence type="ECO:0000313" key="3">
    <source>
        <dbReference type="EMBL" id="CAE0064889.1"/>
    </source>
</evidence>
<feature type="compositionally biased region" description="Polar residues" evidence="2">
    <location>
        <begin position="371"/>
        <end position="404"/>
    </location>
</feature>
<dbReference type="PANTHER" id="PTHR39211:SF1">
    <property type="entry name" value="ABNORMAL SPINDLE-LIKE MICROCEPHALY-ASSOCIATED PROTEIN ASH DOMAIN-CONTAINING PROTEIN"/>
    <property type="match status" value="1"/>
</dbReference>
<feature type="region of interest" description="Disordered" evidence="2">
    <location>
        <begin position="667"/>
        <end position="700"/>
    </location>
</feature>
<feature type="region of interest" description="Disordered" evidence="2">
    <location>
        <begin position="345"/>
        <end position="419"/>
    </location>
</feature>
<proteinExistence type="predicted"/>
<name>A0A7S3A8C9_9RHOD</name>
<protein>
    <submittedName>
        <fullName evidence="3">Uncharacterized protein</fullName>
    </submittedName>
</protein>
<feature type="compositionally biased region" description="Polar residues" evidence="2">
    <location>
        <begin position="1958"/>
        <end position="1988"/>
    </location>
</feature>
<feature type="coiled-coil region" evidence="1">
    <location>
        <begin position="1031"/>
        <end position="1063"/>
    </location>
</feature>
<dbReference type="EMBL" id="HBHW01042623">
    <property type="protein sequence ID" value="CAE0064895.1"/>
    <property type="molecule type" value="Transcribed_RNA"/>
</dbReference>
<dbReference type="EMBL" id="HBHW01042617">
    <property type="protein sequence ID" value="CAE0064889.1"/>
    <property type="molecule type" value="Transcribed_RNA"/>
</dbReference>
<reference evidence="3" key="1">
    <citation type="submission" date="2021-01" db="EMBL/GenBank/DDBJ databases">
        <authorList>
            <person name="Corre E."/>
            <person name="Pelletier E."/>
            <person name="Niang G."/>
            <person name="Scheremetjew M."/>
            <person name="Finn R."/>
            <person name="Kale V."/>
            <person name="Holt S."/>
            <person name="Cochrane G."/>
            <person name="Meng A."/>
            <person name="Brown T."/>
            <person name="Cohen L."/>
        </authorList>
    </citation>
    <scope>NUCLEOTIDE SEQUENCE</scope>
    <source>
        <strain evidence="3">CCMP 769</strain>
    </source>
</reference>
<accession>A0A7S3A8C9</accession>
<feature type="compositionally biased region" description="Low complexity" evidence="2">
    <location>
        <begin position="357"/>
        <end position="370"/>
    </location>
</feature>
<evidence type="ECO:0000313" key="4">
    <source>
        <dbReference type="EMBL" id="CAE0064892.1"/>
    </source>
</evidence>
<gene>
    <name evidence="3" type="ORF">RMAR00112_LOCUS32961</name>
    <name evidence="4" type="ORF">RMAR00112_LOCUS32964</name>
    <name evidence="5" type="ORF">RMAR00112_LOCUS32965</name>
    <name evidence="6" type="ORF">RMAR00112_LOCUS32967</name>
</gene>
<dbReference type="EMBL" id="HBHW01042620">
    <property type="protein sequence ID" value="CAE0064892.1"/>
    <property type="molecule type" value="Transcribed_RNA"/>
</dbReference>
<evidence type="ECO:0000313" key="5">
    <source>
        <dbReference type="EMBL" id="CAE0064893.1"/>
    </source>
</evidence>
<organism evidence="3">
    <name type="scientific">Rhodosorus marinus</name>
    <dbReference type="NCBI Taxonomy" id="101924"/>
    <lineage>
        <taxon>Eukaryota</taxon>
        <taxon>Rhodophyta</taxon>
        <taxon>Stylonematophyceae</taxon>
        <taxon>Stylonematales</taxon>
        <taxon>Stylonemataceae</taxon>
        <taxon>Rhodosorus</taxon>
    </lineage>
</organism>
<dbReference type="PANTHER" id="PTHR39211">
    <property type="entry name" value="CHROMOSOME 7, WHOLE GENOME SHOTGUN SEQUENCE"/>
    <property type="match status" value="1"/>
</dbReference>
<evidence type="ECO:0000256" key="1">
    <source>
        <dbReference type="SAM" id="Coils"/>
    </source>
</evidence>